<comment type="caution">
    <text evidence="1">The sequence shown here is derived from an EMBL/GenBank/DDBJ whole genome shotgun (WGS) entry which is preliminary data.</text>
</comment>
<gene>
    <name evidence="1" type="ORF">CCACVL1_19427</name>
</gene>
<dbReference type="AlphaFoldDB" id="A0A1R3HGY2"/>
<accession>A0A1R3HGY2</accession>
<proteinExistence type="predicted"/>
<organism evidence="1 2">
    <name type="scientific">Corchorus capsularis</name>
    <name type="common">Jute</name>
    <dbReference type="NCBI Taxonomy" id="210143"/>
    <lineage>
        <taxon>Eukaryota</taxon>
        <taxon>Viridiplantae</taxon>
        <taxon>Streptophyta</taxon>
        <taxon>Embryophyta</taxon>
        <taxon>Tracheophyta</taxon>
        <taxon>Spermatophyta</taxon>
        <taxon>Magnoliopsida</taxon>
        <taxon>eudicotyledons</taxon>
        <taxon>Gunneridae</taxon>
        <taxon>Pentapetalae</taxon>
        <taxon>rosids</taxon>
        <taxon>malvids</taxon>
        <taxon>Malvales</taxon>
        <taxon>Malvaceae</taxon>
        <taxon>Grewioideae</taxon>
        <taxon>Apeibeae</taxon>
        <taxon>Corchorus</taxon>
    </lineage>
</organism>
<name>A0A1R3HGY2_COCAP</name>
<protein>
    <submittedName>
        <fullName evidence="1">Uncharacterized protein</fullName>
    </submittedName>
</protein>
<dbReference type="EMBL" id="AWWV01011992">
    <property type="protein sequence ID" value="OMO69574.1"/>
    <property type="molecule type" value="Genomic_DNA"/>
</dbReference>
<evidence type="ECO:0000313" key="2">
    <source>
        <dbReference type="Proteomes" id="UP000188268"/>
    </source>
</evidence>
<dbReference type="Gramene" id="OMO69574">
    <property type="protein sequence ID" value="OMO69574"/>
    <property type="gene ID" value="CCACVL1_19427"/>
</dbReference>
<keyword evidence="2" id="KW-1185">Reference proteome</keyword>
<reference evidence="1 2" key="1">
    <citation type="submission" date="2013-09" db="EMBL/GenBank/DDBJ databases">
        <title>Corchorus capsularis genome sequencing.</title>
        <authorList>
            <person name="Alam M."/>
            <person name="Haque M.S."/>
            <person name="Islam M.S."/>
            <person name="Emdad E.M."/>
            <person name="Islam M.M."/>
            <person name="Ahmed B."/>
            <person name="Halim A."/>
            <person name="Hossen Q.M.M."/>
            <person name="Hossain M.Z."/>
            <person name="Ahmed R."/>
            <person name="Khan M.M."/>
            <person name="Islam R."/>
            <person name="Rashid M.M."/>
            <person name="Khan S.A."/>
            <person name="Rahman M.S."/>
            <person name="Alam M."/>
        </authorList>
    </citation>
    <scope>NUCLEOTIDE SEQUENCE [LARGE SCALE GENOMIC DNA]</scope>
    <source>
        <strain evidence="2">cv. CVL-1</strain>
        <tissue evidence="1">Whole seedling</tissue>
    </source>
</reference>
<dbReference type="Proteomes" id="UP000188268">
    <property type="component" value="Unassembled WGS sequence"/>
</dbReference>
<sequence>MKAHASGTSTQPAFEALNSDSKFHISQPSQLANYKSPFSSPRFPFFFLRKKALRETVYRGPKVTTCHYAKQKISWELGSRCSFEKATQDEDPGLEFRKLT</sequence>
<evidence type="ECO:0000313" key="1">
    <source>
        <dbReference type="EMBL" id="OMO69574.1"/>
    </source>
</evidence>